<dbReference type="EMBL" id="CAJHUB010000678">
    <property type="protein sequence ID" value="CAD7677157.1"/>
    <property type="molecule type" value="Genomic_DNA"/>
</dbReference>
<evidence type="ECO:0000256" key="1">
    <source>
        <dbReference type="SAM" id="MobiDB-lite"/>
    </source>
</evidence>
<evidence type="ECO:0000313" key="2">
    <source>
        <dbReference type="EMBL" id="CAD7677157.1"/>
    </source>
</evidence>
<proteinExistence type="predicted"/>
<dbReference type="Proteomes" id="UP000645828">
    <property type="component" value="Unassembled WGS sequence"/>
</dbReference>
<dbReference type="Pfam" id="PF05250">
    <property type="entry name" value="UPF0193"/>
    <property type="match status" value="1"/>
</dbReference>
<feature type="compositionally biased region" description="Low complexity" evidence="1">
    <location>
        <begin position="1"/>
        <end position="14"/>
    </location>
</feature>
<feature type="region of interest" description="Disordered" evidence="1">
    <location>
        <begin position="1"/>
        <end position="28"/>
    </location>
</feature>
<feature type="region of interest" description="Disordered" evidence="1">
    <location>
        <begin position="224"/>
        <end position="245"/>
    </location>
</feature>
<name>A0A811YPI6_NYCPR</name>
<protein>
    <submittedName>
        <fullName evidence="2">(raccoon dog) hypothetical protein</fullName>
    </submittedName>
</protein>
<reference evidence="2" key="1">
    <citation type="submission" date="2020-12" db="EMBL/GenBank/DDBJ databases">
        <authorList>
            <consortium name="Molecular Ecology Group"/>
        </authorList>
    </citation>
    <scope>NUCLEOTIDE SEQUENCE</scope>
    <source>
        <strain evidence="2">TBG_1078</strain>
    </source>
</reference>
<evidence type="ECO:0000313" key="3">
    <source>
        <dbReference type="Proteomes" id="UP000645828"/>
    </source>
</evidence>
<keyword evidence="3" id="KW-1185">Reference proteome</keyword>
<feature type="region of interest" description="Disordered" evidence="1">
    <location>
        <begin position="66"/>
        <end position="94"/>
    </location>
</feature>
<dbReference type="PANTHER" id="PTHR28348">
    <property type="entry name" value="UPF0193 PROTEIN EVG1"/>
    <property type="match status" value="1"/>
</dbReference>
<dbReference type="PANTHER" id="PTHR28348:SF1">
    <property type="entry name" value="UPF0193 PROTEIN EVG1"/>
    <property type="match status" value="1"/>
</dbReference>
<comment type="caution">
    <text evidence="2">The sequence shown here is derived from an EMBL/GenBank/DDBJ whole genome shotgun (WGS) entry which is preliminary data.</text>
</comment>
<sequence length="381" mass="42259">MVARAAGGSSARGGPRVCAGPRRRAAAEPWLRSPEPGRSLWRGHQLGAFFTVRSQFWRIPQRALTGPRLSRRPLPPERASLPQAPGQDESPPMASQERIEAVTKGTGFWRCPKPATYTPGTCELLRVMMKESKLTNFQQRHIMDTMKRGDTLPLQCSPTSSQRVLPSKQTASTIYLPPILAARPHLRPASMCQANGAYSREPFKPQAPRDLEKEKRRLQNIFATGKDLEERKRKPPPVQQKDPAPELDRFEELVKEIQERKEFLAGMEALGQGRQYRGIILGEISQVGEAARKGWGWVHHTCAAANVSGQGSCSPGLAQVWESSLTSAVAPQVPTLLASFLDAFCRNYGKWKTLTTRGMRTLEGSCYPLICLQRQGQSSPS</sequence>
<dbReference type="InterPro" id="IPR007914">
    <property type="entry name" value="UPF0193"/>
</dbReference>
<organism evidence="2 3">
    <name type="scientific">Nyctereutes procyonoides</name>
    <name type="common">Raccoon dog</name>
    <name type="synonym">Canis procyonoides</name>
    <dbReference type="NCBI Taxonomy" id="34880"/>
    <lineage>
        <taxon>Eukaryota</taxon>
        <taxon>Metazoa</taxon>
        <taxon>Chordata</taxon>
        <taxon>Craniata</taxon>
        <taxon>Vertebrata</taxon>
        <taxon>Euteleostomi</taxon>
        <taxon>Mammalia</taxon>
        <taxon>Eutheria</taxon>
        <taxon>Laurasiatheria</taxon>
        <taxon>Carnivora</taxon>
        <taxon>Caniformia</taxon>
        <taxon>Canidae</taxon>
        <taxon>Nyctereutes</taxon>
    </lineage>
</organism>
<accession>A0A811YPI6</accession>
<gene>
    <name evidence="2" type="ORF">NYPRO_LOCUS9953</name>
</gene>
<dbReference type="AlphaFoldDB" id="A0A811YPI6"/>